<dbReference type="AlphaFoldDB" id="A0A4Q7JBQ3"/>
<name>A0A4Q7JBQ3_9PSEU</name>
<dbReference type="NCBIfam" id="TIGR03605">
    <property type="entry name" value="antibiot_sagB"/>
    <property type="match status" value="1"/>
</dbReference>
<evidence type="ECO:0000259" key="1">
    <source>
        <dbReference type="Pfam" id="PF00881"/>
    </source>
</evidence>
<dbReference type="PANTHER" id="PTHR43745:SF2">
    <property type="entry name" value="NITROREDUCTASE MJ1384-RELATED"/>
    <property type="match status" value="1"/>
</dbReference>
<keyword evidence="3" id="KW-1185">Reference proteome</keyword>
<dbReference type="SUPFAM" id="SSF55469">
    <property type="entry name" value="FMN-dependent nitroreductase-like"/>
    <property type="match status" value="1"/>
</dbReference>
<dbReference type="CDD" id="cd02142">
    <property type="entry name" value="McbC_SagB-like_oxidoreductase"/>
    <property type="match status" value="1"/>
</dbReference>
<proteinExistence type="predicted"/>
<dbReference type="RefSeq" id="WP_130475458.1">
    <property type="nucleotide sequence ID" value="NZ_SFCC01000005.1"/>
</dbReference>
<dbReference type="EMBL" id="SFCC01000005">
    <property type="protein sequence ID" value="RZQ63933.1"/>
    <property type="molecule type" value="Genomic_DNA"/>
</dbReference>
<comment type="caution">
    <text evidence="2">The sequence shown here is derived from an EMBL/GenBank/DDBJ whole genome shotgun (WGS) entry which is preliminary data.</text>
</comment>
<accession>A0A4Q7JBQ3</accession>
<dbReference type="OrthoDB" id="3723182at2"/>
<gene>
    <name evidence="2" type="ORF">EWH70_12370</name>
</gene>
<dbReference type="Pfam" id="PF00881">
    <property type="entry name" value="Nitroreductase"/>
    <property type="match status" value="1"/>
</dbReference>
<dbReference type="InterPro" id="IPR052544">
    <property type="entry name" value="Bacteriocin_Proc_Enz"/>
</dbReference>
<evidence type="ECO:0000313" key="2">
    <source>
        <dbReference type="EMBL" id="RZQ63933.1"/>
    </source>
</evidence>
<organism evidence="2 3">
    <name type="scientific">Amycolatopsis suaedae</name>
    <dbReference type="NCBI Taxonomy" id="2510978"/>
    <lineage>
        <taxon>Bacteria</taxon>
        <taxon>Bacillati</taxon>
        <taxon>Actinomycetota</taxon>
        <taxon>Actinomycetes</taxon>
        <taxon>Pseudonocardiales</taxon>
        <taxon>Pseudonocardiaceae</taxon>
        <taxon>Amycolatopsis</taxon>
    </lineage>
</organism>
<protein>
    <submittedName>
        <fullName evidence="2">SagB/ThcOx family dehydrogenase</fullName>
    </submittedName>
</protein>
<feature type="domain" description="Nitroreductase" evidence="1">
    <location>
        <begin position="381"/>
        <end position="496"/>
    </location>
</feature>
<dbReference type="InterPro" id="IPR029479">
    <property type="entry name" value="Nitroreductase"/>
</dbReference>
<dbReference type="InterPro" id="IPR020051">
    <property type="entry name" value="SagB-type_dehydrogenase"/>
</dbReference>
<sequence>MTGLVAPGTAARRYVEIAEGLPIPEEVDWDDAPGQFKLYRGLPRIQLDDEPAARLLADGYGLTRYRWTAADALRRVIGTRGAEPPGGAKLARNTLRPVPSGGSRFPAELYVVAGPDGPWPAGVYHYDAAHHALVTLREGDWTPELAAALGQPAASPGLTLLTSVFFWKNAFKYGELTYRLCGMDLGVVIGQLLALADGHGLPAAVRYQFVDDQLDRLLRLDPLRESVYAAVTLDDRESVPASAARLSRDEAGVLPSRTGTGSRAEREWTLRDRPAQEHTHLASRLSDVDYFRARGALPEIDVGGVPKDGTAELPRRRVDLLAGLARRRSSMGYFVPADMSADTLSALLTAATGGYTSDLDGEQPRVRHTSLFCAINRVSGVEPGVYRFDPAAAAPRLELVTAADLGDEFQEALLFKLFNLTHTNLCVYPAGDYESGFEVHGDRWYRMQNIEAGIVTQRLYLAAAALGLRCHASLGYDVLATNRLLGLGGTRLTALIQVMIGAGKAPGDFYEAAWR</sequence>
<dbReference type="Proteomes" id="UP000292003">
    <property type="component" value="Unassembled WGS sequence"/>
</dbReference>
<dbReference type="GO" id="GO:0016491">
    <property type="term" value="F:oxidoreductase activity"/>
    <property type="evidence" value="ECO:0007669"/>
    <property type="project" value="InterPro"/>
</dbReference>
<dbReference type="PANTHER" id="PTHR43745">
    <property type="entry name" value="NITROREDUCTASE MJ1384-RELATED"/>
    <property type="match status" value="1"/>
</dbReference>
<dbReference type="Gene3D" id="3.40.109.10">
    <property type="entry name" value="NADH Oxidase"/>
    <property type="match status" value="2"/>
</dbReference>
<evidence type="ECO:0000313" key="3">
    <source>
        <dbReference type="Proteomes" id="UP000292003"/>
    </source>
</evidence>
<dbReference type="InterPro" id="IPR000415">
    <property type="entry name" value="Nitroreductase-like"/>
</dbReference>
<reference evidence="2 3" key="1">
    <citation type="submission" date="2019-02" db="EMBL/GenBank/DDBJ databases">
        <title>Draft genome sequence of Amycolatopsis sp. 8-3EHSu isolated from roots of Suaeda maritima.</title>
        <authorList>
            <person name="Duangmal K."/>
            <person name="Chantavorakit T."/>
        </authorList>
    </citation>
    <scope>NUCLEOTIDE SEQUENCE [LARGE SCALE GENOMIC DNA]</scope>
    <source>
        <strain evidence="2 3">8-3EHSu</strain>
    </source>
</reference>